<dbReference type="EMBL" id="JANPWE010000001">
    <property type="protein sequence ID" value="MCR6544130.1"/>
    <property type="molecule type" value="Genomic_DNA"/>
</dbReference>
<gene>
    <name evidence="1" type="ORF">NVS47_01120</name>
</gene>
<protein>
    <recommendedName>
        <fullName evidence="3">3D domain-containing protein</fullName>
    </recommendedName>
</protein>
<organism evidence="1 2">
    <name type="scientific">Dehalobacterium formicoaceticum</name>
    <dbReference type="NCBI Taxonomy" id="51515"/>
    <lineage>
        <taxon>Bacteria</taxon>
        <taxon>Bacillati</taxon>
        <taxon>Bacillota</taxon>
        <taxon>Clostridia</taxon>
        <taxon>Eubacteriales</taxon>
        <taxon>Peptococcaceae</taxon>
        <taxon>Dehalobacterium</taxon>
    </lineage>
</organism>
<accession>A0ABT1XZT9</accession>
<evidence type="ECO:0008006" key="3">
    <source>
        <dbReference type="Google" id="ProtNLM"/>
    </source>
</evidence>
<name>A0ABT1XZT9_9FIRM</name>
<sequence length="89" mass="9904">MLGICAVHRVKDISGGTSNSPVISFGTVLDIIGVDIWLPDGHGYMDKFTVDDTGLGRNRTDYWIDIYYHKDIPSAKAYGVKKLSYSYTN</sequence>
<keyword evidence="2" id="KW-1185">Reference proteome</keyword>
<dbReference type="Proteomes" id="UP001524944">
    <property type="component" value="Unassembled WGS sequence"/>
</dbReference>
<evidence type="ECO:0000313" key="2">
    <source>
        <dbReference type="Proteomes" id="UP001524944"/>
    </source>
</evidence>
<evidence type="ECO:0000313" key="1">
    <source>
        <dbReference type="EMBL" id="MCR6544130.1"/>
    </source>
</evidence>
<comment type="caution">
    <text evidence="1">The sequence shown here is derived from an EMBL/GenBank/DDBJ whole genome shotgun (WGS) entry which is preliminary data.</text>
</comment>
<proteinExistence type="predicted"/>
<dbReference type="RefSeq" id="WP_257911658.1">
    <property type="nucleotide sequence ID" value="NZ_JANPWE010000001.1"/>
</dbReference>
<reference evidence="1 2" key="1">
    <citation type="submission" date="2022-08" db="EMBL/GenBank/DDBJ databases">
        <title>Proteogenomics of the novel Dehalobacterium formicoaceticum strain EZ94 highlights a key role of methyltransferases during anaerobic dichloromethane degradation.</title>
        <authorList>
            <person name="Wasmund K."/>
        </authorList>
    </citation>
    <scope>NUCLEOTIDE SEQUENCE [LARGE SCALE GENOMIC DNA]</scope>
    <source>
        <strain evidence="1 2">EZ94</strain>
    </source>
</reference>